<dbReference type="STRING" id="1120918.SAMN05216249_10531"/>
<evidence type="ECO:0000256" key="3">
    <source>
        <dbReference type="ARBA" id="ARBA00023125"/>
    </source>
</evidence>
<feature type="domain" description="Response regulatory" evidence="7">
    <location>
        <begin position="3"/>
        <end position="120"/>
    </location>
</feature>
<dbReference type="SUPFAM" id="SSF46894">
    <property type="entry name" value="C-terminal effector domain of the bipartite response regulators"/>
    <property type="match status" value="1"/>
</dbReference>
<keyword evidence="2" id="KW-0805">Transcription regulation</keyword>
<evidence type="ECO:0000313" key="8">
    <source>
        <dbReference type="EMBL" id="SFA92885.1"/>
    </source>
</evidence>
<evidence type="ECO:0000313" key="9">
    <source>
        <dbReference type="Proteomes" id="UP000198838"/>
    </source>
</evidence>
<accession>A0A1I0WVY3</accession>
<dbReference type="OrthoDB" id="9779069at2"/>
<comment type="function">
    <text evidence="5">May play the central regulatory role in sporulation. It may be an element of the effector pathway responsible for the activation of sporulation genes in response to nutritional stress. Spo0A may act in concert with spo0H (a sigma factor) to control the expression of some genes that are critical to the sporulation process.</text>
</comment>
<evidence type="ECO:0000256" key="6">
    <source>
        <dbReference type="PROSITE-ProRule" id="PRU00169"/>
    </source>
</evidence>
<dbReference type="RefSeq" id="WP_092871065.1">
    <property type="nucleotide sequence ID" value="NZ_FOJY01000005.1"/>
</dbReference>
<dbReference type="SMART" id="SM00448">
    <property type="entry name" value="REC"/>
    <property type="match status" value="1"/>
</dbReference>
<proteinExistence type="predicted"/>
<dbReference type="Gene3D" id="3.40.50.2300">
    <property type="match status" value="1"/>
</dbReference>
<dbReference type="EMBL" id="FOJY01000005">
    <property type="protein sequence ID" value="SFA92885.1"/>
    <property type="molecule type" value="Genomic_DNA"/>
</dbReference>
<sequence>MVNVMIVEDQAMPRELFELYIKNSDNYKLLYSIENAAMAEIYCLKNAIDLVLMDVCTSNGTSGIEAAIRIKEKFPKIKIIIVTSMPEVSFVEKAKKAGCESFWYKDLGQMKLLEIMDQTMAGKSIYPDSTPVVEIGACKSADFNEIEIEILRSLINGKTQNEIAAERGISRSGVKYHISNMLNKTGYDSYVQLTIDVVDKHLIIPGF</sequence>
<evidence type="ECO:0000259" key="7">
    <source>
        <dbReference type="PROSITE" id="PS50110"/>
    </source>
</evidence>
<evidence type="ECO:0000256" key="4">
    <source>
        <dbReference type="ARBA" id="ARBA00023163"/>
    </source>
</evidence>
<dbReference type="PROSITE" id="PS50110">
    <property type="entry name" value="RESPONSE_REGULATORY"/>
    <property type="match status" value="1"/>
</dbReference>
<dbReference type="GO" id="GO:0000160">
    <property type="term" value="P:phosphorelay signal transduction system"/>
    <property type="evidence" value="ECO:0007669"/>
    <property type="project" value="InterPro"/>
</dbReference>
<dbReference type="Proteomes" id="UP000198838">
    <property type="component" value="Unassembled WGS sequence"/>
</dbReference>
<dbReference type="InterPro" id="IPR036388">
    <property type="entry name" value="WH-like_DNA-bd_sf"/>
</dbReference>
<dbReference type="InterPro" id="IPR039420">
    <property type="entry name" value="WalR-like"/>
</dbReference>
<name>A0A1I0WVY3_9FIRM</name>
<dbReference type="GO" id="GO:0006355">
    <property type="term" value="P:regulation of DNA-templated transcription"/>
    <property type="evidence" value="ECO:0007669"/>
    <property type="project" value="InterPro"/>
</dbReference>
<dbReference type="GO" id="GO:0003677">
    <property type="term" value="F:DNA binding"/>
    <property type="evidence" value="ECO:0007669"/>
    <property type="project" value="UniProtKB-KW"/>
</dbReference>
<dbReference type="AlphaFoldDB" id="A0A1I0WVY3"/>
<dbReference type="PANTHER" id="PTHR43214">
    <property type="entry name" value="TWO-COMPONENT RESPONSE REGULATOR"/>
    <property type="match status" value="1"/>
</dbReference>
<dbReference type="InterPro" id="IPR016032">
    <property type="entry name" value="Sig_transdc_resp-reg_C-effctor"/>
</dbReference>
<dbReference type="InterPro" id="IPR000792">
    <property type="entry name" value="Tscrpt_reg_LuxR_C"/>
</dbReference>
<evidence type="ECO:0000256" key="1">
    <source>
        <dbReference type="ARBA" id="ARBA00018672"/>
    </source>
</evidence>
<dbReference type="Pfam" id="PF00072">
    <property type="entry name" value="Response_reg"/>
    <property type="match status" value="1"/>
</dbReference>
<keyword evidence="9" id="KW-1185">Reference proteome</keyword>
<dbReference type="InterPro" id="IPR011006">
    <property type="entry name" value="CheY-like_superfamily"/>
</dbReference>
<organism evidence="8 9">
    <name type="scientific">Acetitomaculum ruminis DSM 5522</name>
    <dbReference type="NCBI Taxonomy" id="1120918"/>
    <lineage>
        <taxon>Bacteria</taxon>
        <taxon>Bacillati</taxon>
        <taxon>Bacillota</taxon>
        <taxon>Clostridia</taxon>
        <taxon>Lachnospirales</taxon>
        <taxon>Lachnospiraceae</taxon>
        <taxon>Acetitomaculum</taxon>
    </lineage>
</organism>
<dbReference type="Pfam" id="PF00196">
    <property type="entry name" value="GerE"/>
    <property type="match status" value="1"/>
</dbReference>
<gene>
    <name evidence="8" type="ORF">SAMN05216249_10531</name>
</gene>
<protein>
    <recommendedName>
        <fullName evidence="1">Stage 0 sporulation protein A homolog</fullName>
    </recommendedName>
</protein>
<dbReference type="InterPro" id="IPR001789">
    <property type="entry name" value="Sig_transdc_resp-reg_receiver"/>
</dbReference>
<dbReference type="CDD" id="cd06170">
    <property type="entry name" value="LuxR_C_like"/>
    <property type="match status" value="1"/>
</dbReference>
<dbReference type="Gene3D" id="1.10.10.10">
    <property type="entry name" value="Winged helix-like DNA-binding domain superfamily/Winged helix DNA-binding domain"/>
    <property type="match status" value="1"/>
</dbReference>
<evidence type="ECO:0000256" key="2">
    <source>
        <dbReference type="ARBA" id="ARBA00023015"/>
    </source>
</evidence>
<keyword evidence="4" id="KW-0804">Transcription</keyword>
<dbReference type="SMART" id="SM00421">
    <property type="entry name" value="HTH_LUXR"/>
    <property type="match status" value="1"/>
</dbReference>
<keyword evidence="6" id="KW-0597">Phosphoprotein</keyword>
<reference evidence="8 9" key="1">
    <citation type="submission" date="2016-10" db="EMBL/GenBank/DDBJ databases">
        <authorList>
            <person name="de Groot N.N."/>
        </authorList>
    </citation>
    <scope>NUCLEOTIDE SEQUENCE [LARGE SCALE GENOMIC DNA]</scope>
    <source>
        <strain evidence="8 9">DSM 5522</strain>
    </source>
</reference>
<feature type="modified residue" description="4-aspartylphosphate" evidence="6">
    <location>
        <position position="54"/>
    </location>
</feature>
<evidence type="ECO:0000256" key="5">
    <source>
        <dbReference type="ARBA" id="ARBA00024867"/>
    </source>
</evidence>
<dbReference type="SUPFAM" id="SSF52172">
    <property type="entry name" value="CheY-like"/>
    <property type="match status" value="1"/>
</dbReference>
<keyword evidence="3 8" id="KW-0238">DNA-binding</keyword>